<feature type="active site" evidence="1">
    <location>
        <position position="60"/>
    </location>
</feature>
<keyword evidence="5" id="KW-1185">Reference proteome</keyword>
<evidence type="ECO:0000256" key="2">
    <source>
        <dbReference type="PIRSR" id="PIRSR640198-2"/>
    </source>
</evidence>
<dbReference type="InterPro" id="IPR040198">
    <property type="entry name" value="Fido_containing"/>
</dbReference>
<feature type="domain" description="Fido" evidence="3">
    <location>
        <begin position="1"/>
        <end position="98"/>
    </location>
</feature>
<keyword evidence="2" id="KW-0067">ATP-binding</keyword>
<dbReference type="SUPFAM" id="SSF140931">
    <property type="entry name" value="Fic-like"/>
    <property type="match status" value="1"/>
</dbReference>
<accession>I0R7U4</accession>
<dbReference type="AlphaFoldDB" id="I0R7U4"/>
<dbReference type="InterPro" id="IPR003812">
    <property type="entry name" value="Fido"/>
</dbReference>
<dbReference type="PATRIC" id="fig|1095750.3.peg.1468"/>
<dbReference type="PANTHER" id="PTHR13504:SF38">
    <property type="entry name" value="FIDO DOMAIN-CONTAINING PROTEIN"/>
    <property type="match status" value="1"/>
</dbReference>
<name>I0R7U4_9FIRM</name>
<evidence type="ECO:0000256" key="1">
    <source>
        <dbReference type="PIRSR" id="PIRSR640198-1"/>
    </source>
</evidence>
<dbReference type="RefSeq" id="WP_008754023.1">
    <property type="nucleotide sequence ID" value="NZ_AJGH01000068.1"/>
</dbReference>
<dbReference type="PANTHER" id="PTHR13504">
    <property type="entry name" value="FIDO DOMAIN-CONTAINING PROTEIN DDB_G0283145"/>
    <property type="match status" value="1"/>
</dbReference>
<dbReference type="GO" id="GO:0005524">
    <property type="term" value="F:ATP binding"/>
    <property type="evidence" value="ECO:0007669"/>
    <property type="project" value="UniProtKB-KW"/>
</dbReference>
<dbReference type="PROSITE" id="PS51459">
    <property type="entry name" value="FIDO"/>
    <property type="match status" value="1"/>
</dbReference>
<evidence type="ECO:0000259" key="3">
    <source>
        <dbReference type="PROSITE" id="PS51459"/>
    </source>
</evidence>
<gene>
    <name evidence="4" type="ORF">HMPREF9970_0540</name>
</gene>
<dbReference type="Proteomes" id="UP000005039">
    <property type="component" value="Unassembled WGS sequence"/>
</dbReference>
<organism evidence="4 5">
    <name type="scientific">Lachnoanaerobaculum saburreum F0468</name>
    <dbReference type="NCBI Taxonomy" id="1095750"/>
    <lineage>
        <taxon>Bacteria</taxon>
        <taxon>Bacillati</taxon>
        <taxon>Bacillota</taxon>
        <taxon>Clostridia</taxon>
        <taxon>Lachnospirales</taxon>
        <taxon>Lachnospiraceae</taxon>
        <taxon>Lachnoanaerobaculum</taxon>
    </lineage>
</organism>
<protein>
    <submittedName>
        <fullName evidence="4">Fic/DOC family protein</fullName>
    </submittedName>
</protein>
<dbReference type="eggNOG" id="COG3177">
    <property type="taxonomic scope" value="Bacteria"/>
</dbReference>
<sequence>MGNVLREFNYLELMELYLPVSIYHTIAKIHEYKGKQELYVGNYPVLILMPALIHDFLCIHPFDDGNGRMSRILTLLLLYKFGYFVGRYTGIEMLIEES</sequence>
<comment type="caution">
    <text evidence="4">The sequence shown here is derived from an EMBL/GenBank/DDBJ whole genome shotgun (WGS) entry which is preliminary data.</text>
</comment>
<proteinExistence type="predicted"/>
<dbReference type="EMBL" id="AJGH01000068">
    <property type="protein sequence ID" value="EIC95752.1"/>
    <property type="molecule type" value="Genomic_DNA"/>
</dbReference>
<evidence type="ECO:0000313" key="5">
    <source>
        <dbReference type="Proteomes" id="UP000005039"/>
    </source>
</evidence>
<dbReference type="Gene3D" id="1.10.3290.10">
    <property type="entry name" value="Fido-like domain"/>
    <property type="match status" value="1"/>
</dbReference>
<feature type="binding site" evidence="2">
    <location>
        <begin position="64"/>
        <end position="71"/>
    </location>
    <ligand>
        <name>ATP</name>
        <dbReference type="ChEBI" id="CHEBI:30616"/>
    </ligand>
</feature>
<reference evidence="4 5" key="1">
    <citation type="submission" date="2012-03" db="EMBL/GenBank/DDBJ databases">
        <authorList>
            <person name="Durkin A.S."/>
            <person name="McCorrison J."/>
            <person name="Torralba M."/>
            <person name="Gillis M."/>
            <person name="Methe B."/>
            <person name="Sutton G."/>
            <person name="Nelson K.E."/>
        </authorList>
    </citation>
    <scope>NUCLEOTIDE SEQUENCE [LARGE SCALE GENOMIC DNA]</scope>
    <source>
        <strain evidence="4 5">F0468</strain>
    </source>
</reference>
<dbReference type="InterPro" id="IPR036597">
    <property type="entry name" value="Fido-like_dom_sf"/>
</dbReference>
<dbReference type="Pfam" id="PF02661">
    <property type="entry name" value="Fic"/>
    <property type="match status" value="1"/>
</dbReference>
<evidence type="ECO:0000313" key="4">
    <source>
        <dbReference type="EMBL" id="EIC95752.1"/>
    </source>
</evidence>
<keyword evidence="2" id="KW-0547">Nucleotide-binding</keyword>